<sequence length="101" mass="11260">MNTITADAGIHFAGHRPLHSTCSLHGLSHCRSSSTPLRSRGCYPLTTSQQFGLYDFNSPHSISLCLLLRLFYRCGTVFLFILCLPIASNLLNRLLHLCLLN</sequence>
<evidence type="ECO:0000313" key="2">
    <source>
        <dbReference type="EMBL" id="KAG9477858.1"/>
    </source>
</evidence>
<gene>
    <name evidence="2" type="ORF">GDO78_013050</name>
</gene>
<keyword evidence="3" id="KW-1185">Reference proteome</keyword>
<comment type="caution">
    <text evidence="2">The sequence shown here is derived from an EMBL/GenBank/DDBJ whole genome shotgun (WGS) entry which is preliminary data.</text>
</comment>
<dbReference type="EMBL" id="WNTK01000009">
    <property type="protein sequence ID" value="KAG9477858.1"/>
    <property type="molecule type" value="Genomic_DNA"/>
</dbReference>
<keyword evidence="1" id="KW-1133">Transmembrane helix</keyword>
<accession>A0A8J6K1U6</accession>
<organism evidence="2 3">
    <name type="scientific">Eleutherodactylus coqui</name>
    <name type="common">Puerto Rican coqui</name>
    <dbReference type="NCBI Taxonomy" id="57060"/>
    <lineage>
        <taxon>Eukaryota</taxon>
        <taxon>Metazoa</taxon>
        <taxon>Chordata</taxon>
        <taxon>Craniata</taxon>
        <taxon>Vertebrata</taxon>
        <taxon>Euteleostomi</taxon>
        <taxon>Amphibia</taxon>
        <taxon>Batrachia</taxon>
        <taxon>Anura</taxon>
        <taxon>Neobatrachia</taxon>
        <taxon>Hyloidea</taxon>
        <taxon>Eleutherodactylidae</taxon>
        <taxon>Eleutherodactylinae</taxon>
        <taxon>Eleutherodactylus</taxon>
        <taxon>Eleutherodactylus</taxon>
    </lineage>
</organism>
<feature type="transmembrane region" description="Helical" evidence="1">
    <location>
        <begin position="70"/>
        <end position="91"/>
    </location>
</feature>
<dbReference type="AlphaFoldDB" id="A0A8J6K1U6"/>
<keyword evidence="1" id="KW-0812">Transmembrane</keyword>
<proteinExistence type="predicted"/>
<keyword evidence="1" id="KW-0472">Membrane</keyword>
<dbReference type="Proteomes" id="UP000770717">
    <property type="component" value="Unassembled WGS sequence"/>
</dbReference>
<evidence type="ECO:0000256" key="1">
    <source>
        <dbReference type="SAM" id="Phobius"/>
    </source>
</evidence>
<evidence type="ECO:0000313" key="3">
    <source>
        <dbReference type="Proteomes" id="UP000770717"/>
    </source>
</evidence>
<name>A0A8J6K1U6_ELECQ</name>
<reference evidence="2" key="1">
    <citation type="thesis" date="2020" institute="ProQuest LLC" country="789 East Eisenhower Parkway, Ann Arbor, MI, USA">
        <title>Comparative Genomics and Chromosome Evolution.</title>
        <authorList>
            <person name="Mudd A.B."/>
        </authorList>
    </citation>
    <scope>NUCLEOTIDE SEQUENCE</scope>
    <source>
        <strain evidence="2">HN-11 Male</strain>
        <tissue evidence="2">Kidney and liver</tissue>
    </source>
</reference>
<protein>
    <submittedName>
        <fullName evidence="2">Uncharacterized protein</fullName>
    </submittedName>
</protein>